<name>A0A6P5LT69_PHACI</name>
<feature type="transmembrane region" description="Helical" evidence="8">
    <location>
        <begin position="104"/>
        <end position="128"/>
    </location>
</feature>
<feature type="region of interest" description="Disordered" evidence="7">
    <location>
        <begin position="621"/>
        <end position="711"/>
    </location>
</feature>
<dbReference type="InParanoid" id="A0A6P5LT69"/>
<feature type="transmembrane region" description="Helical" evidence="8">
    <location>
        <begin position="32"/>
        <end position="50"/>
    </location>
</feature>
<gene>
    <name evidence="10" type="primary">SLC6A16</name>
</gene>
<keyword evidence="2" id="KW-0813">Transport</keyword>
<sequence length="711" mass="78748">MEAEKGTPKAAHSLKVRYSEVDQLVWSSKMEYVMAQVGFGVGLGAVWRFPSLYHQNGGGAFLLLYVLLLFTLGIPLVFMEMALGQKVRIGVWTKIHPQLWGMGLACSLVCFLVSVSYNMFIAWSIFYLSNSFQYPLPWNQCPASMNTSIPDPECARTSPSIYFWYSQTLEVTSSIDNSGGIVWSLSVCLLVVWLLIIFISIRGRKTKGKMLYLSMMVPYAILSCLLIQSYMLEGSIYGLRHLVTTKGASPAPPSPLQISAMVSPLLWKQAGMQVFYNMGLGFGSSVILSSYADKSKSCVQDVFIVVLFNLAFCLMASQVVFNVLGFRATITTRECSYRSSWGLQQLIKMGKLPQEASPPQELLKKSIKAYTMWLNKFDSDLRKKILEHVSDYRLEEQFMHYTGGPGLVFMAFAEAIAKFPGSSLWSIVFFLMLINLGLNTSLRLMQGILIPLQHNFPRLQNLSLILCVTVGCLGFLCSLLFTQRSGLYFLTIFNEFAISLPLCIVVLLENIGVTWIYGAKRLINETWAMLGLSVSLMHECLLLYFTLLILLILLLCNLWEVILVYPTYGAWDMSTATESTLPYPLWAVVLGSGLILLPLLPILVGLLKCSKRPVILPQPKGSSPQLLLTSSPTSSLTVSQDQQAASFRKASRLSEAQAAEAEEEASGPVGQPSLLAPSKSMGTAIGHAKRRDSRSEALPERSTPDPPSPSS</sequence>
<proteinExistence type="predicted"/>
<keyword evidence="3 8" id="KW-0812">Transmembrane</keyword>
<protein>
    <submittedName>
        <fullName evidence="10">Orphan sodium- and chloride-dependent neurotransmitter transporter NTT5 isoform X1</fullName>
    </submittedName>
</protein>
<feature type="binding site" evidence="6">
    <location>
        <position position="41"/>
    </location>
    <ligand>
        <name>Na(+)</name>
        <dbReference type="ChEBI" id="CHEBI:29101"/>
        <label>1</label>
    </ligand>
</feature>
<evidence type="ECO:0000256" key="3">
    <source>
        <dbReference type="ARBA" id="ARBA00022692"/>
    </source>
</evidence>
<keyword evidence="6" id="KW-0479">Metal-binding</keyword>
<feature type="transmembrane region" description="Helical" evidence="8">
    <location>
        <begin position="540"/>
        <end position="565"/>
    </location>
</feature>
<keyword evidence="6" id="KW-0915">Sodium</keyword>
<dbReference type="RefSeq" id="XP_020859459.1">
    <property type="nucleotide sequence ID" value="XM_021003800.1"/>
</dbReference>
<reference evidence="10" key="1">
    <citation type="submission" date="2025-08" db="UniProtKB">
        <authorList>
            <consortium name="RefSeq"/>
        </authorList>
    </citation>
    <scope>IDENTIFICATION</scope>
    <source>
        <tissue evidence="10">Spleen</tissue>
    </source>
</reference>
<dbReference type="PROSITE" id="PS00754">
    <property type="entry name" value="NA_NEUROTRAN_SYMP_2"/>
    <property type="match status" value="1"/>
</dbReference>
<dbReference type="PROSITE" id="PS50267">
    <property type="entry name" value="NA_NEUROTRAN_SYMP_3"/>
    <property type="match status" value="1"/>
</dbReference>
<dbReference type="Pfam" id="PF00209">
    <property type="entry name" value="SNF"/>
    <property type="match status" value="1"/>
</dbReference>
<dbReference type="SUPFAM" id="SSF161070">
    <property type="entry name" value="SNF-like"/>
    <property type="match status" value="1"/>
</dbReference>
<dbReference type="InterPro" id="IPR037272">
    <property type="entry name" value="SNS_sf"/>
</dbReference>
<feature type="transmembrane region" description="Helical" evidence="8">
    <location>
        <begin position="181"/>
        <end position="199"/>
    </location>
</feature>
<evidence type="ECO:0000256" key="4">
    <source>
        <dbReference type="ARBA" id="ARBA00022989"/>
    </source>
</evidence>
<dbReference type="PANTHER" id="PTHR11616">
    <property type="entry name" value="SODIUM/CHLORIDE DEPENDENT TRANSPORTER"/>
    <property type="match status" value="1"/>
</dbReference>
<dbReference type="PRINTS" id="PR00176">
    <property type="entry name" value="NANEUSMPORT"/>
</dbReference>
<evidence type="ECO:0000256" key="2">
    <source>
        <dbReference type="ARBA" id="ARBA00022448"/>
    </source>
</evidence>
<evidence type="ECO:0000256" key="7">
    <source>
        <dbReference type="SAM" id="MobiDB-lite"/>
    </source>
</evidence>
<feature type="transmembrane region" description="Helical" evidence="8">
    <location>
        <begin position="423"/>
        <end position="442"/>
    </location>
</feature>
<dbReference type="CTD" id="28968"/>
<keyword evidence="9" id="KW-1185">Reference proteome</keyword>
<dbReference type="GO" id="GO:0006865">
    <property type="term" value="P:amino acid transport"/>
    <property type="evidence" value="ECO:0007669"/>
    <property type="project" value="TreeGrafter"/>
</dbReference>
<dbReference type="Proteomes" id="UP000515140">
    <property type="component" value="Unplaced"/>
</dbReference>
<feature type="compositionally biased region" description="Basic and acidic residues" evidence="7">
    <location>
        <begin position="693"/>
        <end position="703"/>
    </location>
</feature>
<evidence type="ECO:0000256" key="5">
    <source>
        <dbReference type="ARBA" id="ARBA00023136"/>
    </source>
</evidence>
<evidence type="ECO:0000313" key="9">
    <source>
        <dbReference type="Proteomes" id="UP000515140"/>
    </source>
</evidence>
<dbReference type="GO" id="GO:0046872">
    <property type="term" value="F:metal ion binding"/>
    <property type="evidence" value="ECO:0007669"/>
    <property type="project" value="UniProtKB-KW"/>
</dbReference>
<keyword evidence="4 8" id="KW-1133">Transmembrane helix</keyword>
<organism evidence="9 10">
    <name type="scientific">Phascolarctos cinereus</name>
    <name type="common">Koala</name>
    <dbReference type="NCBI Taxonomy" id="38626"/>
    <lineage>
        <taxon>Eukaryota</taxon>
        <taxon>Metazoa</taxon>
        <taxon>Chordata</taxon>
        <taxon>Craniata</taxon>
        <taxon>Vertebrata</taxon>
        <taxon>Euteleostomi</taxon>
        <taxon>Mammalia</taxon>
        <taxon>Metatheria</taxon>
        <taxon>Diprotodontia</taxon>
        <taxon>Phascolarctidae</taxon>
        <taxon>Phascolarctos</taxon>
    </lineage>
</organism>
<evidence type="ECO:0000256" key="1">
    <source>
        <dbReference type="ARBA" id="ARBA00004141"/>
    </source>
</evidence>
<feature type="transmembrane region" description="Helical" evidence="8">
    <location>
        <begin position="211"/>
        <end position="231"/>
    </location>
</feature>
<feature type="binding site" evidence="6">
    <location>
        <position position="38"/>
    </location>
    <ligand>
        <name>Na(+)</name>
        <dbReference type="ChEBI" id="CHEBI:29101"/>
        <label>1</label>
    </ligand>
</feature>
<feature type="transmembrane region" description="Helical" evidence="8">
    <location>
        <begin position="496"/>
        <end position="519"/>
    </location>
</feature>
<feature type="transmembrane region" description="Helical" evidence="8">
    <location>
        <begin position="462"/>
        <end position="481"/>
    </location>
</feature>
<feature type="transmembrane region" description="Helical" evidence="8">
    <location>
        <begin position="398"/>
        <end position="417"/>
    </location>
</feature>
<dbReference type="AlphaFoldDB" id="A0A6P5LT69"/>
<accession>A0A6P5LT69</accession>
<feature type="transmembrane region" description="Helical" evidence="8">
    <location>
        <begin position="585"/>
        <end position="607"/>
    </location>
</feature>
<dbReference type="KEGG" id="pcw:110219981"/>
<dbReference type="NCBIfam" id="NF037979">
    <property type="entry name" value="Na_transp"/>
    <property type="match status" value="1"/>
</dbReference>
<dbReference type="GeneID" id="110219981"/>
<feature type="binding site" evidence="6">
    <location>
        <position position="436"/>
    </location>
    <ligand>
        <name>Na(+)</name>
        <dbReference type="ChEBI" id="CHEBI:29101"/>
        <label>1</label>
    </ligand>
</feature>
<feature type="compositionally biased region" description="Low complexity" evidence="7">
    <location>
        <begin position="622"/>
        <end position="640"/>
    </location>
</feature>
<evidence type="ECO:0000256" key="6">
    <source>
        <dbReference type="PIRSR" id="PIRSR600175-1"/>
    </source>
</evidence>
<dbReference type="PANTHER" id="PTHR11616:SF233">
    <property type="entry name" value="TRANSPORTER"/>
    <property type="match status" value="1"/>
</dbReference>
<comment type="subcellular location">
    <subcellularLocation>
        <location evidence="1">Membrane</location>
        <topology evidence="1">Multi-pass membrane protein</topology>
    </subcellularLocation>
</comment>
<feature type="transmembrane region" description="Helical" evidence="8">
    <location>
        <begin position="304"/>
        <end position="324"/>
    </location>
</feature>
<evidence type="ECO:0000313" key="10">
    <source>
        <dbReference type="RefSeq" id="XP_020859459.1"/>
    </source>
</evidence>
<feature type="transmembrane region" description="Helical" evidence="8">
    <location>
        <begin position="62"/>
        <end position="83"/>
    </location>
</feature>
<evidence type="ECO:0000256" key="8">
    <source>
        <dbReference type="SAM" id="Phobius"/>
    </source>
</evidence>
<keyword evidence="5 8" id="KW-0472">Membrane</keyword>
<dbReference type="GO" id="GO:0035725">
    <property type="term" value="P:sodium ion transmembrane transport"/>
    <property type="evidence" value="ECO:0007669"/>
    <property type="project" value="TreeGrafter"/>
</dbReference>
<dbReference type="InterPro" id="IPR000175">
    <property type="entry name" value="Na/ntran_symport"/>
</dbReference>
<dbReference type="GO" id="GO:0005886">
    <property type="term" value="C:plasma membrane"/>
    <property type="evidence" value="ECO:0007669"/>
    <property type="project" value="TreeGrafter"/>
</dbReference>
<feature type="binding site" evidence="6">
    <location>
        <position position="309"/>
    </location>
    <ligand>
        <name>Na(+)</name>
        <dbReference type="ChEBI" id="CHEBI:29101"/>
        <label>1</label>
    </ligand>
</feature>